<organism evidence="21">
    <name type="scientific">marine metagenome</name>
    <dbReference type="NCBI Taxonomy" id="408172"/>
    <lineage>
        <taxon>unclassified sequences</taxon>
        <taxon>metagenomes</taxon>
        <taxon>ecological metagenomes</taxon>
    </lineage>
</organism>
<dbReference type="Pfam" id="PF24621">
    <property type="entry name" value="DHQS_C"/>
    <property type="match status" value="1"/>
</dbReference>
<sequence length="342" mass="38577">MYEKELKKFAQNKQVFLAYDKNLDPKLVKKLISILDSLTSFKVLSFCIESKEKNKNQKTLNELYSRLIENHFSRDCLLLGMGGGIVCDLLGFAAATYQRGVNFILIPTSLLAQVDASVGGKTAINFGFNKNMIGSFHQPKKVLIDTSLLSTLPLSEVNCGLVEMIKHGLVCDLNYFEWLERNILQVQELKERKIKKAISESIKIKANIVSKDEKEKGIRSILNFGHTFGHGIELLGSFRDYKHGEAVALGMLPALELSKSEGYLSIKEIERIKKLFLRSKISTHPKTLIKPEDLYEAMQSDKKKKGNKLNFILLEKLGKAKNIKGIQKKNVLEAIKSAFPNK</sequence>
<evidence type="ECO:0000256" key="13">
    <source>
        <dbReference type="ARBA" id="ARBA00022741"/>
    </source>
</evidence>
<evidence type="ECO:0000256" key="7">
    <source>
        <dbReference type="ARBA" id="ARBA00005412"/>
    </source>
</evidence>
<dbReference type="GO" id="GO:0009073">
    <property type="term" value="P:aromatic amino acid family biosynthetic process"/>
    <property type="evidence" value="ECO:0007669"/>
    <property type="project" value="UniProtKB-KW"/>
</dbReference>
<comment type="pathway">
    <text evidence="6">Metabolic intermediate biosynthesis; chorismate biosynthesis; chorismate from D-erythrose 4-phosphate and phosphoenolpyruvate: step 2/7.</text>
</comment>
<evidence type="ECO:0000313" key="21">
    <source>
        <dbReference type="EMBL" id="SVA75284.1"/>
    </source>
</evidence>
<dbReference type="GO" id="GO:0046872">
    <property type="term" value="F:metal ion binding"/>
    <property type="evidence" value="ECO:0007669"/>
    <property type="project" value="UniProtKB-KW"/>
</dbReference>
<dbReference type="GO" id="GO:0005737">
    <property type="term" value="C:cytoplasm"/>
    <property type="evidence" value="ECO:0007669"/>
    <property type="project" value="UniProtKB-SubCell"/>
</dbReference>
<comment type="similarity">
    <text evidence="7">Belongs to the sugar phosphate cyclases superfamily. Dehydroquinate synthase family.</text>
</comment>
<dbReference type="GO" id="GO:0003856">
    <property type="term" value="F:3-dehydroquinate synthase activity"/>
    <property type="evidence" value="ECO:0007669"/>
    <property type="project" value="UniProtKB-EC"/>
</dbReference>
<evidence type="ECO:0000256" key="9">
    <source>
        <dbReference type="ARBA" id="ARBA00017684"/>
    </source>
</evidence>
<evidence type="ECO:0000256" key="10">
    <source>
        <dbReference type="ARBA" id="ARBA00022490"/>
    </source>
</evidence>
<dbReference type="AlphaFoldDB" id="A0A381YE65"/>
<proteinExistence type="inferred from homology"/>
<dbReference type="Pfam" id="PF01761">
    <property type="entry name" value="DHQ_synthase"/>
    <property type="match status" value="1"/>
</dbReference>
<evidence type="ECO:0000256" key="3">
    <source>
        <dbReference type="ARBA" id="ARBA00001941"/>
    </source>
</evidence>
<dbReference type="InterPro" id="IPR050071">
    <property type="entry name" value="Dehydroquinate_synthase"/>
</dbReference>
<dbReference type="GO" id="GO:0000166">
    <property type="term" value="F:nucleotide binding"/>
    <property type="evidence" value="ECO:0007669"/>
    <property type="project" value="UniProtKB-KW"/>
</dbReference>
<dbReference type="PANTHER" id="PTHR43622:SF7">
    <property type="entry name" value="3-DEHYDROQUINATE SYNTHASE, CHLOROPLASTIC"/>
    <property type="match status" value="1"/>
</dbReference>
<dbReference type="PIRSF" id="PIRSF001455">
    <property type="entry name" value="DHQ_synth"/>
    <property type="match status" value="1"/>
</dbReference>
<evidence type="ECO:0000256" key="6">
    <source>
        <dbReference type="ARBA" id="ARBA00004661"/>
    </source>
</evidence>
<comment type="cofactor">
    <cofactor evidence="4">
        <name>Zn(2+)</name>
        <dbReference type="ChEBI" id="CHEBI:29105"/>
    </cofactor>
</comment>
<comment type="subcellular location">
    <subcellularLocation>
        <location evidence="5">Cytoplasm</location>
    </subcellularLocation>
</comment>
<keyword evidence="14" id="KW-0862">Zinc</keyword>
<evidence type="ECO:0000256" key="12">
    <source>
        <dbReference type="ARBA" id="ARBA00022723"/>
    </source>
</evidence>
<dbReference type="NCBIfam" id="TIGR01357">
    <property type="entry name" value="aroB"/>
    <property type="match status" value="1"/>
</dbReference>
<comment type="cofactor">
    <cofactor evidence="2">
        <name>NAD(+)</name>
        <dbReference type="ChEBI" id="CHEBI:57540"/>
    </cofactor>
</comment>
<keyword evidence="16" id="KW-0057">Aromatic amino acid biosynthesis</keyword>
<dbReference type="CDD" id="cd08195">
    <property type="entry name" value="DHQS"/>
    <property type="match status" value="1"/>
</dbReference>
<keyword evidence="10" id="KW-0963">Cytoplasm</keyword>
<reference evidence="21" key="1">
    <citation type="submission" date="2018-05" db="EMBL/GenBank/DDBJ databases">
        <authorList>
            <person name="Lanie J.A."/>
            <person name="Ng W.-L."/>
            <person name="Kazmierczak K.M."/>
            <person name="Andrzejewski T.M."/>
            <person name="Davidsen T.M."/>
            <person name="Wayne K.J."/>
            <person name="Tettelin H."/>
            <person name="Glass J.I."/>
            <person name="Rusch D."/>
            <person name="Podicherti R."/>
            <person name="Tsui H.-C.T."/>
            <person name="Winkler M.E."/>
        </authorList>
    </citation>
    <scope>NUCLEOTIDE SEQUENCE</scope>
</reference>
<evidence type="ECO:0000256" key="18">
    <source>
        <dbReference type="ARBA" id="ARBA00023285"/>
    </source>
</evidence>
<evidence type="ECO:0000256" key="15">
    <source>
        <dbReference type="ARBA" id="ARBA00023027"/>
    </source>
</evidence>
<dbReference type="EC" id="4.2.3.4" evidence="8"/>
<keyword evidence="12" id="KW-0479">Metal-binding</keyword>
<evidence type="ECO:0000256" key="4">
    <source>
        <dbReference type="ARBA" id="ARBA00001947"/>
    </source>
</evidence>
<evidence type="ECO:0000256" key="16">
    <source>
        <dbReference type="ARBA" id="ARBA00023141"/>
    </source>
</evidence>
<feature type="domain" description="3-dehydroquinate synthase N-terminal" evidence="19">
    <location>
        <begin position="47"/>
        <end position="157"/>
    </location>
</feature>
<evidence type="ECO:0000256" key="11">
    <source>
        <dbReference type="ARBA" id="ARBA00022605"/>
    </source>
</evidence>
<evidence type="ECO:0000256" key="1">
    <source>
        <dbReference type="ARBA" id="ARBA00001393"/>
    </source>
</evidence>
<dbReference type="Gene3D" id="1.20.1090.10">
    <property type="entry name" value="Dehydroquinate synthase-like - alpha domain"/>
    <property type="match status" value="1"/>
</dbReference>
<keyword evidence="18" id="KW-0170">Cobalt</keyword>
<dbReference type="Gene3D" id="3.40.50.1970">
    <property type="match status" value="1"/>
</dbReference>
<evidence type="ECO:0000256" key="17">
    <source>
        <dbReference type="ARBA" id="ARBA00023239"/>
    </source>
</evidence>
<evidence type="ECO:0000256" key="14">
    <source>
        <dbReference type="ARBA" id="ARBA00022833"/>
    </source>
</evidence>
<gene>
    <name evidence="21" type="ORF">METZ01_LOCUS128138</name>
</gene>
<dbReference type="SUPFAM" id="SSF56796">
    <property type="entry name" value="Dehydroquinate synthase-like"/>
    <property type="match status" value="1"/>
</dbReference>
<dbReference type="InterPro" id="IPR056179">
    <property type="entry name" value="DHQS_C"/>
</dbReference>
<accession>A0A381YE65</accession>
<keyword evidence="11" id="KW-0028">Amino-acid biosynthesis</keyword>
<dbReference type="EMBL" id="UINC01018018">
    <property type="protein sequence ID" value="SVA75284.1"/>
    <property type="molecule type" value="Genomic_DNA"/>
</dbReference>
<evidence type="ECO:0000256" key="8">
    <source>
        <dbReference type="ARBA" id="ARBA00013031"/>
    </source>
</evidence>
<evidence type="ECO:0000259" key="20">
    <source>
        <dbReference type="Pfam" id="PF24621"/>
    </source>
</evidence>
<evidence type="ECO:0000256" key="5">
    <source>
        <dbReference type="ARBA" id="ARBA00004496"/>
    </source>
</evidence>
<dbReference type="InterPro" id="IPR016037">
    <property type="entry name" value="DHQ_synth_AroB"/>
</dbReference>
<keyword evidence="17" id="KW-0456">Lyase</keyword>
<keyword evidence="13" id="KW-0547">Nucleotide-binding</keyword>
<evidence type="ECO:0000259" key="19">
    <source>
        <dbReference type="Pfam" id="PF01761"/>
    </source>
</evidence>
<comment type="catalytic activity">
    <reaction evidence="1">
        <text>7-phospho-2-dehydro-3-deoxy-D-arabino-heptonate = 3-dehydroquinate + phosphate</text>
        <dbReference type="Rhea" id="RHEA:21968"/>
        <dbReference type="ChEBI" id="CHEBI:32364"/>
        <dbReference type="ChEBI" id="CHEBI:43474"/>
        <dbReference type="ChEBI" id="CHEBI:58394"/>
        <dbReference type="EC" id="4.2.3.4"/>
    </reaction>
</comment>
<dbReference type="PANTHER" id="PTHR43622">
    <property type="entry name" value="3-DEHYDROQUINATE SYNTHASE"/>
    <property type="match status" value="1"/>
</dbReference>
<dbReference type="GO" id="GO:0008652">
    <property type="term" value="P:amino acid biosynthetic process"/>
    <property type="evidence" value="ECO:0007669"/>
    <property type="project" value="UniProtKB-KW"/>
</dbReference>
<name>A0A381YE65_9ZZZZ</name>
<keyword evidence="15" id="KW-0520">NAD</keyword>
<evidence type="ECO:0000256" key="2">
    <source>
        <dbReference type="ARBA" id="ARBA00001911"/>
    </source>
</evidence>
<comment type="cofactor">
    <cofactor evidence="3">
        <name>Co(2+)</name>
        <dbReference type="ChEBI" id="CHEBI:48828"/>
    </cofactor>
</comment>
<dbReference type="FunFam" id="3.40.50.1970:FF:000007">
    <property type="entry name" value="Pentafunctional AROM polypeptide"/>
    <property type="match status" value="1"/>
</dbReference>
<dbReference type="InterPro" id="IPR030960">
    <property type="entry name" value="DHQS/DOIS_N"/>
</dbReference>
<feature type="domain" description="3-dehydroquinate synthase C-terminal" evidence="20">
    <location>
        <begin position="160"/>
        <end position="304"/>
    </location>
</feature>
<protein>
    <recommendedName>
        <fullName evidence="9">3-dehydroquinate synthase</fullName>
        <ecNumber evidence="8">4.2.3.4</ecNumber>
    </recommendedName>
</protein>
<dbReference type="InterPro" id="IPR030963">
    <property type="entry name" value="DHQ_synth_fam"/>
</dbReference>